<evidence type="ECO:0000313" key="1">
    <source>
        <dbReference type="EMBL" id="MFC5916044.1"/>
    </source>
</evidence>
<name>A0ABW1GMI5_9ACTN</name>
<keyword evidence="2" id="KW-1185">Reference proteome</keyword>
<dbReference type="Proteomes" id="UP001596200">
    <property type="component" value="Unassembled WGS sequence"/>
</dbReference>
<accession>A0ABW1GMI5</accession>
<evidence type="ECO:0000313" key="2">
    <source>
        <dbReference type="Proteomes" id="UP001596200"/>
    </source>
</evidence>
<dbReference type="EMBL" id="JBHSPU010000017">
    <property type="protein sequence ID" value="MFC5916044.1"/>
    <property type="molecule type" value="Genomic_DNA"/>
</dbReference>
<comment type="caution">
    <text evidence="1">The sequence shown here is derived from an EMBL/GenBank/DDBJ whole genome shotgun (WGS) entry which is preliminary data.</text>
</comment>
<proteinExistence type="predicted"/>
<protein>
    <recommendedName>
        <fullName evidence="3">RanBP2-type domain-containing protein</fullName>
    </recommendedName>
</protein>
<dbReference type="RefSeq" id="WP_344509106.1">
    <property type="nucleotide sequence ID" value="NZ_BAAATU010000009.1"/>
</dbReference>
<sequence length="108" mass="11772">MSYERDLKQSTAGTAWPCHCGDSNPATYDACHTCQTPSWDCACQAVNCGRDSVCRRCHKARGFDMAEDDEYLDCDLCDPSDGSEPYPYAHCCGCGADGSSQFPDCTCE</sequence>
<organism evidence="1 2">
    <name type="scientific">Streptomyces pulveraceus</name>
    <dbReference type="NCBI Taxonomy" id="68258"/>
    <lineage>
        <taxon>Bacteria</taxon>
        <taxon>Bacillati</taxon>
        <taxon>Actinomycetota</taxon>
        <taxon>Actinomycetes</taxon>
        <taxon>Kitasatosporales</taxon>
        <taxon>Streptomycetaceae</taxon>
        <taxon>Streptomyces</taxon>
    </lineage>
</organism>
<evidence type="ECO:0008006" key="3">
    <source>
        <dbReference type="Google" id="ProtNLM"/>
    </source>
</evidence>
<reference evidence="2" key="1">
    <citation type="journal article" date="2019" name="Int. J. Syst. Evol. Microbiol.">
        <title>The Global Catalogue of Microorganisms (GCM) 10K type strain sequencing project: providing services to taxonomists for standard genome sequencing and annotation.</title>
        <authorList>
            <consortium name="The Broad Institute Genomics Platform"/>
            <consortium name="The Broad Institute Genome Sequencing Center for Infectious Disease"/>
            <person name="Wu L."/>
            <person name="Ma J."/>
        </authorList>
    </citation>
    <scope>NUCLEOTIDE SEQUENCE [LARGE SCALE GENOMIC DNA]</scope>
    <source>
        <strain evidence="2">JCM 4147</strain>
    </source>
</reference>
<gene>
    <name evidence="1" type="ORF">ACFP1B_21845</name>
</gene>